<dbReference type="InterPro" id="IPR035451">
    <property type="entry name" value="Ada-like_dom_sf"/>
</dbReference>
<proteinExistence type="predicted"/>
<dbReference type="Proteomes" id="UP001497383">
    <property type="component" value="Chromosome 5"/>
</dbReference>
<feature type="region of interest" description="Disordered" evidence="2">
    <location>
        <begin position="210"/>
        <end position="231"/>
    </location>
</feature>
<evidence type="ECO:0000259" key="3">
    <source>
        <dbReference type="Pfam" id="PF02805"/>
    </source>
</evidence>
<keyword evidence="1" id="KW-0010">Activator</keyword>
<accession>A0ABP0ZR42</accession>
<feature type="compositionally biased region" description="Low complexity" evidence="2">
    <location>
        <begin position="296"/>
        <end position="311"/>
    </location>
</feature>
<feature type="compositionally biased region" description="Low complexity" evidence="2">
    <location>
        <begin position="406"/>
        <end position="418"/>
    </location>
</feature>
<reference evidence="4 5" key="1">
    <citation type="submission" date="2024-03" db="EMBL/GenBank/DDBJ databases">
        <authorList>
            <person name="Brejova B."/>
        </authorList>
    </citation>
    <scope>NUCLEOTIDE SEQUENCE [LARGE SCALE GENOMIC DNA]</scope>
    <source>
        <strain evidence="4 5">CBS 14171</strain>
    </source>
</reference>
<dbReference type="Gene3D" id="1.10.10.60">
    <property type="entry name" value="Homeodomain-like"/>
    <property type="match status" value="1"/>
</dbReference>
<feature type="region of interest" description="Disordered" evidence="2">
    <location>
        <begin position="292"/>
        <end position="328"/>
    </location>
</feature>
<dbReference type="GeneID" id="92209804"/>
<evidence type="ECO:0000313" key="4">
    <source>
        <dbReference type="EMBL" id="CAK9440542.1"/>
    </source>
</evidence>
<feature type="region of interest" description="Disordered" evidence="2">
    <location>
        <begin position="479"/>
        <end position="512"/>
    </location>
</feature>
<dbReference type="InterPro" id="IPR004026">
    <property type="entry name" value="Ada_DNA_repair_Zn-bd"/>
</dbReference>
<name>A0ABP0ZR42_9ASCO</name>
<dbReference type="RefSeq" id="XP_066831546.1">
    <property type="nucleotide sequence ID" value="XM_066974848.1"/>
</dbReference>
<feature type="compositionally biased region" description="Low complexity" evidence="2">
    <location>
        <begin position="479"/>
        <end position="511"/>
    </location>
</feature>
<evidence type="ECO:0000313" key="5">
    <source>
        <dbReference type="Proteomes" id="UP001497383"/>
    </source>
</evidence>
<dbReference type="Pfam" id="PF02805">
    <property type="entry name" value="Ada_Zn_binding"/>
    <property type="match status" value="1"/>
</dbReference>
<dbReference type="Gene3D" id="3.40.10.10">
    <property type="entry name" value="DNA Methylphosphotriester Repair Domain"/>
    <property type="match status" value="1"/>
</dbReference>
<dbReference type="SUPFAM" id="SSF57884">
    <property type="entry name" value="Ada DNA repair protein, N-terminal domain (N-Ada 10)"/>
    <property type="match status" value="1"/>
</dbReference>
<organism evidence="4 5">
    <name type="scientific">Lodderomyces beijingensis</name>
    <dbReference type="NCBI Taxonomy" id="1775926"/>
    <lineage>
        <taxon>Eukaryota</taxon>
        <taxon>Fungi</taxon>
        <taxon>Dikarya</taxon>
        <taxon>Ascomycota</taxon>
        <taxon>Saccharomycotina</taxon>
        <taxon>Pichiomycetes</taxon>
        <taxon>Debaryomycetaceae</taxon>
        <taxon>Candida/Lodderomyces clade</taxon>
        <taxon>Lodderomyces</taxon>
    </lineage>
</organism>
<sequence>MVYRSETTKWKAYQFSDPFAAGSFFVCNKLNRFFCRPDCDARPRTNLKSEIKFVNSAQEATSFGFIPCESCDPMHSTAVDVGLLIKCVSTVNNKVGFMPPLLDENEELNSRKIKENILESKRANEEQILKTINGIGAAGAASVADVKAESGVHRASMPHLNYQGKASKDLETTSLSKNDSDHYRLVDLACRHLALAAAVNVFQPKPIVTPEEPVDPAGTLPTGSKKRRRRGGVLGFKELAAKSKLSAWHFHRVFKSVTGLTPKTYGDKCWEFIKKVKESGEYTTFEAFATMPPSPASLSSSSTCATSSKSSMPTSPVQKPKLKKVKMESTPTLFTTQSVADANKLASHSPNTPLTPPNQQYSSASLSQLSTVQSEMPDSFYPQSSALSFDDDETLQNLPSFDMGDESNNNSSSNNYYSDENGHNYLHMKAFSYPDLSKFRGDSLFNHSQPLQYSASVIKAEDAADNTQPSHLGFADFLSSQSQSQPQLQSSSSCQHHHPSSSTSSSTSTQSFNNFDGAGEAVSLNLSEEFVPNTSLNTSFDEGFFTTTSPFLFNNNATNYFGAGAAPSSTTNSINNNNTVTNPSNINDDIFNDTSFLAINPQLAASIGL</sequence>
<evidence type="ECO:0000256" key="2">
    <source>
        <dbReference type="SAM" id="MobiDB-lite"/>
    </source>
</evidence>
<feature type="compositionally biased region" description="Low complexity" evidence="2">
    <location>
        <begin position="359"/>
        <end position="374"/>
    </location>
</feature>
<dbReference type="EMBL" id="OZ022409">
    <property type="protein sequence ID" value="CAK9440542.1"/>
    <property type="molecule type" value="Genomic_DNA"/>
</dbReference>
<feature type="region of interest" description="Disordered" evidence="2">
    <location>
        <begin position="345"/>
        <end position="418"/>
    </location>
</feature>
<gene>
    <name evidence="4" type="ORF">LODBEIA_P46080</name>
</gene>
<keyword evidence="5" id="KW-1185">Reference proteome</keyword>
<protein>
    <recommendedName>
        <fullName evidence="3">Ada DNA repair metal-binding domain-containing protein</fullName>
    </recommendedName>
</protein>
<evidence type="ECO:0000256" key="1">
    <source>
        <dbReference type="ARBA" id="ARBA00023159"/>
    </source>
</evidence>
<feature type="domain" description="Ada DNA repair metal-binding" evidence="3">
    <location>
        <begin position="9"/>
        <end position="73"/>
    </location>
</feature>